<evidence type="ECO:0008006" key="4">
    <source>
        <dbReference type="Google" id="ProtNLM"/>
    </source>
</evidence>
<evidence type="ECO:0000313" key="2">
    <source>
        <dbReference type="EMBL" id="KAK7015528.1"/>
    </source>
</evidence>
<evidence type="ECO:0000313" key="3">
    <source>
        <dbReference type="Proteomes" id="UP001383192"/>
    </source>
</evidence>
<proteinExistence type="predicted"/>
<protein>
    <recommendedName>
        <fullName evidence="4">Coordinator of PRMT5 and differentiation stimulator</fullName>
    </recommendedName>
</protein>
<feature type="non-terminal residue" evidence="2">
    <location>
        <position position="1"/>
    </location>
</feature>
<dbReference type="EMBL" id="JAYKXP010000316">
    <property type="protein sequence ID" value="KAK7015528.1"/>
    <property type="molecule type" value="Genomic_DNA"/>
</dbReference>
<dbReference type="Proteomes" id="UP001383192">
    <property type="component" value="Unassembled WGS sequence"/>
</dbReference>
<evidence type="ECO:0000256" key="1">
    <source>
        <dbReference type="SAM" id="MobiDB-lite"/>
    </source>
</evidence>
<accession>A0AAW0AR99</accession>
<sequence>CILPVQDLSDDEGSAWNNDSAHAEDWDCSDEDFGNMDTGDAEDWEHDNEEFGTMDTGEQDDETVYADDWKVRPCN</sequence>
<feature type="compositionally biased region" description="Acidic residues" evidence="1">
    <location>
        <begin position="26"/>
        <end position="65"/>
    </location>
</feature>
<name>A0AAW0AR99_9AGAR</name>
<comment type="caution">
    <text evidence="2">The sequence shown here is derived from an EMBL/GenBank/DDBJ whole genome shotgun (WGS) entry which is preliminary data.</text>
</comment>
<feature type="region of interest" description="Disordered" evidence="1">
    <location>
        <begin position="1"/>
        <end position="75"/>
    </location>
</feature>
<organism evidence="2 3">
    <name type="scientific">Paramarasmius palmivorus</name>
    <dbReference type="NCBI Taxonomy" id="297713"/>
    <lineage>
        <taxon>Eukaryota</taxon>
        <taxon>Fungi</taxon>
        <taxon>Dikarya</taxon>
        <taxon>Basidiomycota</taxon>
        <taxon>Agaricomycotina</taxon>
        <taxon>Agaricomycetes</taxon>
        <taxon>Agaricomycetidae</taxon>
        <taxon>Agaricales</taxon>
        <taxon>Marasmiineae</taxon>
        <taxon>Marasmiaceae</taxon>
        <taxon>Paramarasmius</taxon>
    </lineage>
</organism>
<dbReference type="AlphaFoldDB" id="A0AAW0AR99"/>
<reference evidence="2 3" key="1">
    <citation type="submission" date="2024-01" db="EMBL/GenBank/DDBJ databases">
        <title>A draft genome for a cacao thread blight-causing isolate of Paramarasmius palmivorus.</title>
        <authorList>
            <person name="Baruah I.K."/>
            <person name="Bukari Y."/>
            <person name="Amoako-Attah I."/>
            <person name="Meinhardt L.W."/>
            <person name="Bailey B.A."/>
            <person name="Cohen S.P."/>
        </authorList>
    </citation>
    <scope>NUCLEOTIDE SEQUENCE [LARGE SCALE GENOMIC DNA]</scope>
    <source>
        <strain evidence="2 3">GH-12</strain>
    </source>
</reference>
<keyword evidence="3" id="KW-1185">Reference proteome</keyword>
<gene>
    <name evidence="2" type="ORF">VNI00_019089</name>
</gene>